<evidence type="ECO:0000313" key="3">
    <source>
        <dbReference type="EMBL" id="SUZ95221.1"/>
    </source>
</evidence>
<evidence type="ECO:0008006" key="4">
    <source>
        <dbReference type="Google" id="ProtNLM"/>
    </source>
</evidence>
<evidence type="ECO:0000259" key="1">
    <source>
        <dbReference type="Pfam" id="PF00534"/>
    </source>
</evidence>
<sequence>MFSLHVDTARTWRGGQNQVLLTVLGLRARGHRTALVAHPDGELYRRASDIPDLIPIAVSGEVDFPAAWKLSRVLRAMRPAVVHAHDAHAVAMVALARSMAPHRPRPRLVVSRRVDFHIRRNAFSRWKYAQVDRFLCASDAVRSMLTDDGVPSECTETVHDGVDLDRVAAARKLDVRADLGLARSTLLVGNVAALVPHKGHRYLIEAAATVVRRVPDARFIIVGEGELETALKQQVKDLHLERQVLLTGFRPDALSLQMDFDLFAMSSVTEGMGSSLLDAMAMGQATVATRAGGIPEVIVDGHTGVLVPTRDAPGLASAIVRLLEEPHRRTRLGAAGCERVRECFSVEQMVQRTIDAYDHLADTPRARDSDRPASAG</sequence>
<accession>A0A381RVS4</accession>
<protein>
    <recommendedName>
        <fullName evidence="4">Glycosyltransferase subfamily 4-like N-terminal domain-containing protein</fullName>
    </recommendedName>
</protein>
<dbReference type="InterPro" id="IPR001296">
    <property type="entry name" value="Glyco_trans_1"/>
</dbReference>
<dbReference type="EMBL" id="UINC01002306">
    <property type="protein sequence ID" value="SUZ95221.1"/>
    <property type="molecule type" value="Genomic_DNA"/>
</dbReference>
<dbReference type="PANTHER" id="PTHR12526">
    <property type="entry name" value="GLYCOSYLTRANSFERASE"/>
    <property type="match status" value="1"/>
</dbReference>
<feature type="domain" description="Glycosyltransferase subfamily 4-like N-terminal" evidence="2">
    <location>
        <begin position="13"/>
        <end position="166"/>
    </location>
</feature>
<dbReference type="AlphaFoldDB" id="A0A381RVS4"/>
<proteinExistence type="predicted"/>
<feature type="domain" description="Glycosyl transferase family 1" evidence="1">
    <location>
        <begin position="177"/>
        <end position="336"/>
    </location>
</feature>
<dbReference type="Pfam" id="PF00534">
    <property type="entry name" value="Glycos_transf_1"/>
    <property type="match status" value="1"/>
</dbReference>
<dbReference type="SUPFAM" id="SSF53756">
    <property type="entry name" value="UDP-Glycosyltransferase/glycogen phosphorylase"/>
    <property type="match status" value="1"/>
</dbReference>
<dbReference type="Pfam" id="PF13439">
    <property type="entry name" value="Glyco_transf_4"/>
    <property type="match status" value="1"/>
</dbReference>
<dbReference type="PANTHER" id="PTHR12526:SF630">
    <property type="entry name" value="GLYCOSYLTRANSFERASE"/>
    <property type="match status" value="1"/>
</dbReference>
<dbReference type="InterPro" id="IPR028098">
    <property type="entry name" value="Glyco_trans_4-like_N"/>
</dbReference>
<reference evidence="3" key="1">
    <citation type="submission" date="2018-05" db="EMBL/GenBank/DDBJ databases">
        <authorList>
            <person name="Lanie J.A."/>
            <person name="Ng W.-L."/>
            <person name="Kazmierczak K.M."/>
            <person name="Andrzejewski T.M."/>
            <person name="Davidsen T.M."/>
            <person name="Wayne K.J."/>
            <person name="Tettelin H."/>
            <person name="Glass J.I."/>
            <person name="Rusch D."/>
            <person name="Podicherti R."/>
            <person name="Tsui H.-C.T."/>
            <person name="Winkler M.E."/>
        </authorList>
    </citation>
    <scope>NUCLEOTIDE SEQUENCE</scope>
</reference>
<gene>
    <name evidence="3" type="ORF">METZ01_LOCUS48075</name>
</gene>
<dbReference type="Gene3D" id="3.40.50.2000">
    <property type="entry name" value="Glycogen Phosphorylase B"/>
    <property type="match status" value="2"/>
</dbReference>
<name>A0A381RVS4_9ZZZZ</name>
<evidence type="ECO:0000259" key="2">
    <source>
        <dbReference type="Pfam" id="PF13439"/>
    </source>
</evidence>
<organism evidence="3">
    <name type="scientific">marine metagenome</name>
    <dbReference type="NCBI Taxonomy" id="408172"/>
    <lineage>
        <taxon>unclassified sequences</taxon>
        <taxon>metagenomes</taxon>
        <taxon>ecological metagenomes</taxon>
    </lineage>
</organism>